<dbReference type="PANTHER" id="PTHR11933">
    <property type="entry name" value="TRNA 5-METHYLAMINOMETHYL-2-THIOURIDYLATE -METHYLTRANSFERASE"/>
    <property type="match status" value="1"/>
</dbReference>
<evidence type="ECO:0000256" key="9">
    <source>
        <dbReference type="HAMAP-Rule" id="MF_00144"/>
    </source>
</evidence>
<evidence type="ECO:0000256" key="4">
    <source>
        <dbReference type="ARBA" id="ARBA00022741"/>
    </source>
</evidence>
<feature type="site" description="Interaction with tRNA" evidence="9">
    <location>
        <position position="137"/>
    </location>
</feature>
<dbReference type="NCBIfam" id="NF001138">
    <property type="entry name" value="PRK00143.1"/>
    <property type="match status" value="1"/>
</dbReference>
<comment type="catalytic activity">
    <reaction evidence="8 9">
        <text>S-sulfanyl-L-cysteinyl-[protein] + uridine(34) in tRNA + AH2 + ATP = 2-thiouridine(34) in tRNA + L-cysteinyl-[protein] + A + AMP + diphosphate + H(+)</text>
        <dbReference type="Rhea" id="RHEA:47032"/>
        <dbReference type="Rhea" id="RHEA-COMP:10131"/>
        <dbReference type="Rhea" id="RHEA-COMP:11726"/>
        <dbReference type="Rhea" id="RHEA-COMP:11727"/>
        <dbReference type="Rhea" id="RHEA-COMP:11728"/>
        <dbReference type="ChEBI" id="CHEBI:13193"/>
        <dbReference type="ChEBI" id="CHEBI:15378"/>
        <dbReference type="ChEBI" id="CHEBI:17499"/>
        <dbReference type="ChEBI" id="CHEBI:29950"/>
        <dbReference type="ChEBI" id="CHEBI:30616"/>
        <dbReference type="ChEBI" id="CHEBI:33019"/>
        <dbReference type="ChEBI" id="CHEBI:61963"/>
        <dbReference type="ChEBI" id="CHEBI:65315"/>
        <dbReference type="ChEBI" id="CHEBI:87170"/>
        <dbReference type="ChEBI" id="CHEBI:456215"/>
        <dbReference type="EC" id="2.8.1.13"/>
    </reaction>
</comment>
<evidence type="ECO:0000259" key="11">
    <source>
        <dbReference type="Pfam" id="PF20259"/>
    </source>
</evidence>
<comment type="similarity">
    <text evidence="9">Belongs to the MnmA/TRMU family.</text>
</comment>
<dbReference type="InterPro" id="IPR023382">
    <property type="entry name" value="MnmA-like_central_sf"/>
</dbReference>
<evidence type="ECO:0000313" key="12">
    <source>
        <dbReference type="EMBL" id="MBL0372441.1"/>
    </source>
</evidence>
<dbReference type="GO" id="GO:0000049">
    <property type="term" value="F:tRNA binding"/>
    <property type="evidence" value="ECO:0007669"/>
    <property type="project" value="UniProtKB-KW"/>
</dbReference>
<evidence type="ECO:0000256" key="5">
    <source>
        <dbReference type="ARBA" id="ARBA00022840"/>
    </source>
</evidence>
<evidence type="ECO:0000256" key="2">
    <source>
        <dbReference type="ARBA" id="ARBA00022679"/>
    </source>
</evidence>
<dbReference type="FunFam" id="2.30.30.280:FF:000001">
    <property type="entry name" value="tRNA-specific 2-thiouridylase MnmA"/>
    <property type="match status" value="1"/>
</dbReference>
<dbReference type="GO" id="GO:0005524">
    <property type="term" value="F:ATP binding"/>
    <property type="evidence" value="ECO:0007669"/>
    <property type="project" value="UniProtKB-KW"/>
</dbReference>
<comment type="function">
    <text evidence="9">Catalyzes the 2-thiolation of uridine at the wobble position (U34) of tRNA, leading to the formation of s(2)U34.</text>
</comment>
<evidence type="ECO:0000256" key="1">
    <source>
        <dbReference type="ARBA" id="ARBA00022555"/>
    </source>
</evidence>
<evidence type="ECO:0000313" key="13">
    <source>
        <dbReference type="Proteomes" id="UP000633219"/>
    </source>
</evidence>
<feature type="region of interest" description="Interaction with tRNA" evidence="9">
    <location>
        <begin position="163"/>
        <end position="165"/>
    </location>
</feature>
<protein>
    <recommendedName>
        <fullName evidence="9">tRNA-specific 2-thiouridylase MnmA</fullName>
        <ecNumber evidence="9">2.8.1.13</ecNumber>
    </recommendedName>
</protein>
<comment type="subcellular location">
    <subcellularLocation>
        <location evidence="9">Cytoplasm</location>
    </subcellularLocation>
</comment>
<dbReference type="RefSeq" id="WP_201657171.1">
    <property type="nucleotide sequence ID" value="NZ_JAEQNC010000005.1"/>
</dbReference>
<evidence type="ECO:0000259" key="10">
    <source>
        <dbReference type="Pfam" id="PF20258"/>
    </source>
</evidence>
<accession>A0A937CM73</accession>
<keyword evidence="5 9" id="KW-0067">ATP-binding</keyword>
<dbReference type="Proteomes" id="UP000633219">
    <property type="component" value="Unassembled WGS sequence"/>
</dbReference>
<dbReference type="InterPro" id="IPR046884">
    <property type="entry name" value="MnmA-like_central"/>
</dbReference>
<feature type="active site" description="Nucleophile" evidence="9">
    <location>
        <position position="112"/>
    </location>
</feature>
<dbReference type="Gene3D" id="2.30.30.280">
    <property type="entry name" value="Adenine nucleotide alpha hydrolases-like domains"/>
    <property type="match status" value="1"/>
</dbReference>
<keyword evidence="13" id="KW-1185">Reference proteome</keyword>
<gene>
    <name evidence="9 12" type="primary">mnmA</name>
    <name evidence="12" type="ORF">JJB09_10415</name>
</gene>
<name>A0A937CM73_9HYPH</name>
<dbReference type="PANTHER" id="PTHR11933:SF5">
    <property type="entry name" value="MITOCHONDRIAL TRNA-SPECIFIC 2-THIOURIDYLASE 1"/>
    <property type="match status" value="1"/>
</dbReference>
<reference evidence="12" key="1">
    <citation type="submission" date="2021-01" db="EMBL/GenBank/DDBJ databases">
        <title>Rhizobium sp. strain KVB221 16S ribosomal RNA gene Genome sequencing and assembly.</title>
        <authorList>
            <person name="Kang M."/>
        </authorList>
    </citation>
    <scope>NUCLEOTIDE SEQUENCE</scope>
    <source>
        <strain evidence="12">KVB221</strain>
    </source>
</reference>
<dbReference type="Pfam" id="PF20258">
    <property type="entry name" value="tRNA_Me_trans_C"/>
    <property type="match status" value="1"/>
</dbReference>
<evidence type="ECO:0000256" key="6">
    <source>
        <dbReference type="ARBA" id="ARBA00022884"/>
    </source>
</evidence>
<feature type="binding site" evidence="9">
    <location>
        <position position="136"/>
    </location>
    <ligand>
        <name>ATP</name>
        <dbReference type="ChEBI" id="CHEBI:30616"/>
    </ligand>
</feature>
<dbReference type="AlphaFoldDB" id="A0A937CM73"/>
<keyword evidence="1 9" id="KW-0820">tRNA-binding</keyword>
<organism evidence="12 13">
    <name type="scientific">Rhizobium setariae</name>
    <dbReference type="NCBI Taxonomy" id="2801340"/>
    <lineage>
        <taxon>Bacteria</taxon>
        <taxon>Pseudomonadati</taxon>
        <taxon>Pseudomonadota</taxon>
        <taxon>Alphaproteobacteria</taxon>
        <taxon>Hyphomicrobiales</taxon>
        <taxon>Rhizobiaceae</taxon>
        <taxon>Rhizobium/Agrobacterium group</taxon>
        <taxon>Rhizobium</taxon>
    </lineage>
</organism>
<evidence type="ECO:0000256" key="8">
    <source>
        <dbReference type="ARBA" id="ARBA00051542"/>
    </source>
</evidence>
<dbReference type="EC" id="2.8.1.13" evidence="9"/>
<dbReference type="Gene3D" id="3.40.50.620">
    <property type="entry name" value="HUPs"/>
    <property type="match status" value="1"/>
</dbReference>
<sequence>MNSLDFDKRPEDTRVVVAMSGGVDSSVVAGLLKRQGYDVIGITLQLYDHGAAVHRAGSCCAGQDIDDARRVCETLGIPHYVLDYERRFLETVINPFMESYVAGETPIPCVSCNQTVKFADLLVTAKELGADALATGHYIRSRPNPTEGDPDRRALYRPVDAERDQSYFLFATTQEQIDYLRFPLGDMSKAAVRELAAEMGLVVAAKPDSQDICFVPQGKYSDVINKLRPEAALSGSIVHLDGRVLGQHEGILHYTIGQRRGIGIATGEPLYVVHLDARSKRVIVGPKEALDTRRIYLRDVNWLGDESLLATAEDGFDCFAKVRSTRPPKPAKFFAGPQGVYIELEEGEPGVAPGQACALYSAPGEDARVYGGGFIERSEKDASAEVLLKQLLSAHEAA</sequence>
<dbReference type="GO" id="GO:0005737">
    <property type="term" value="C:cytoplasm"/>
    <property type="evidence" value="ECO:0007669"/>
    <property type="project" value="UniProtKB-SubCell"/>
</dbReference>
<proteinExistence type="inferred from homology"/>
<keyword evidence="9" id="KW-0963">Cytoplasm</keyword>
<keyword evidence="2 9" id="KW-0808">Transferase</keyword>
<dbReference type="InterPro" id="IPR014729">
    <property type="entry name" value="Rossmann-like_a/b/a_fold"/>
</dbReference>
<keyword evidence="3 9" id="KW-0819">tRNA processing</keyword>
<dbReference type="GO" id="GO:0002143">
    <property type="term" value="P:tRNA wobble position uridine thiolation"/>
    <property type="evidence" value="ECO:0007669"/>
    <property type="project" value="TreeGrafter"/>
</dbReference>
<keyword evidence="4 9" id="KW-0547">Nucleotide-binding</keyword>
<dbReference type="GO" id="GO:0103016">
    <property type="term" value="F:tRNA-uridine 2-sulfurtransferase activity"/>
    <property type="evidence" value="ECO:0007669"/>
    <property type="project" value="UniProtKB-EC"/>
</dbReference>
<dbReference type="HAMAP" id="MF_00144">
    <property type="entry name" value="tRNA_thiouridyl_MnmA"/>
    <property type="match status" value="1"/>
</dbReference>
<comment type="caution">
    <text evidence="12">The sequence shown here is derived from an EMBL/GenBank/DDBJ whole genome shotgun (WGS) entry which is preliminary data.</text>
</comment>
<feature type="domain" description="tRNA-specific 2-thiouridylase MnmA-like C-terminal" evidence="10">
    <location>
        <begin position="293"/>
        <end position="375"/>
    </location>
</feature>
<evidence type="ECO:0000256" key="3">
    <source>
        <dbReference type="ARBA" id="ARBA00022694"/>
    </source>
</evidence>
<feature type="active site" description="Cysteine persulfide intermediate" evidence="9">
    <location>
        <position position="213"/>
    </location>
</feature>
<dbReference type="Pfam" id="PF03054">
    <property type="entry name" value="tRNA_Me_trans"/>
    <property type="match status" value="1"/>
</dbReference>
<dbReference type="EMBL" id="JAEQNC010000005">
    <property type="protein sequence ID" value="MBL0372441.1"/>
    <property type="molecule type" value="Genomic_DNA"/>
</dbReference>
<feature type="site" description="Interaction with tRNA" evidence="9">
    <location>
        <position position="355"/>
    </location>
</feature>
<dbReference type="InterPro" id="IPR046885">
    <property type="entry name" value="MnmA-like_C"/>
</dbReference>
<dbReference type="InterPro" id="IPR004506">
    <property type="entry name" value="MnmA-like"/>
</dbReference>
<keyword evidence="7" id="KW-1015">Disulfide bond</keyword>
<comment type="caution">
    <text evidence="9">Lacks conserved residue(s) required for the propagation of feature annotation.</text>
</comment>
<dbReference type="SUPFAM" id="SSF52402">
    <property type="entry name" value="Adenine nucleotide alpha hydrolases-like"/>
    <property type="match status" value="1"/>
</dbReference>
<feature type="binding site" evidence="9">
    <location>
        <begin position="18"/>
        <end position="25"/>
    </location>
    <ligand>
        <name>ATP</name>
        <dbReference type="ChEBI" id="CHEBI:30616"/>
    </ligand>
</feature>
<dbReference type="Gene3D" id="2.40.30.10">
    <property type="entry name" value="Translation factors"/>
    <property type="match status" value="1"/>
</dbReference>
<evidence type="ECO:0000256" key="7">
    <source>
        <dbReference type="ARBA" id="ARBA00023157"/>
    </source>
</evidence>
<dbReference type="CDD" id="cd01998">
    <property type="entry name" value="MnmA_TRMU-like"/>
    <property type="match status" value="1"/>
</dbReference>
<dbReference type="FunFam" id="3.40.50.620:FF:000115">
    <property type="entry name" value="tRNA-specific 2-thiouridylase MnmA"/>
    <property type="match status" value="1"/>
</dbReference>
<keyword evidence="6 9" id="KW-0694">RNA-binding</keyword>
<dbReference type="Pfam" id="PF20259">
    <property type="entry name" value="tRNA_Me_trans_M"/>
    <property type="match status" value="1"/>
</dbReference>
<feature type="binding site" evidence="9">
    <location>
        <position position="44"/>
    </location>
    <ligand>
        <name>ATP</name>
        <dbReference type="ChEBI" id="CHEBI:30616"/>
    </ligand>
</feature>
<feature type="domain" description="tRNA-specific 2-thiouridylase MnmA-like central" evidence="11">
    <location>
        <begin position="222"/>
        <end position="285"/>
    </location>
</feature>
<dbReference type="NCBIfam" id="TIGR00420">
    <property type="entry name" value="trmU"/>
    <property type="match status" value="1"/>
</dbReference>